<evidence type="ECO:0000259" key="1">
    <source>
        <dbReference type="Pfam" id="PF03372"/>
    </source>
</evidence>
<sequence length="256" mass="29289">MPAPTDDSPRTLTVLTVNTHKGFTSFNRRFMLHDLREALRTAAPDVVFLQEVLGEHQTHAERHPHAWPALSQYEFLADTLWTDFAYGRNAVYPAGHHGNAILSRYPIERYENHDVSVDGHEGRGLLHCVLRIPEFATPVHAICVHLGLLERHRGQQLNDLCELVAREVPDGEPLLIAGDFNDWRLNADRLMRGCGTQEVFTTRLGRPARTFPARWPLLRLDRIYVRNVRDWRPVPLASRVWSRLSDHVPISAEIAL</sequence>
<dbReference type="Gene3D" id="3.60.10.10">
    <property type="entry name" value="Endonuclease/exonuclease/phosphatase"/>
    <property type="match status" value="1"/>
</dbReference>
<dbReference type="Pfam" id="PF03372">
    <property type="entry name" value="Exo_endo_phos"/>
    <property type="match status" value="1"/>
</dbReference>
<dbReference type="InterPro" id="IPR051916">
    <property type="entry name" value="GPI-anchor_lipid_remodeler"/>
</dbReference>
<dbReference type="AlphaFoldDB" id="A0A6S6Z7T3"/>
<name>A0A6S6Z7T3_9BURK</name>
<dbReference type="Proteomes" id="UP000494269">
    <property type="component" value="Unassembled WGS sequence"/>
</dbReference>
<protein>
    <recommendedName>
        <fullName evidence="1">Endonuclease/exonuclease/phosphatase domain-containing protein</fullName>
    </recommendedName>
</protein>
<organism evidence="2 3">
    <name type="scientific">Achromobacter kerstersii</name>
    <dbReference type="NCBI Taxonomy" id="1353890"/>
    <lineage>
        <taxon>Bacteria</taxon>
        <taxon>Pseudomonadati</taxon>
        <taxon>Pseudomonadota</taxon>
        <taxon>Betaproteobacteria</taxon>
        <taxon>Burkholderiales</taxon>
        <taxon>Alcaligenaceae</taxon>
        <taxon>Achromobacter</taxon>
    </lineage>
</organism>
<evidence type="ECO:0000313" key="2">
    <source>
        <dbReference type="EMBL" id="CAB3662007.1"/>
    </source>
</evidence>
<accession>A0A6S6Z7T3</accession>
<dbReference type="GO" id="GO:0006506">
    <property type="term" value="P:GPI anchor biosynthetic process"/>
    <property type="evidence" value="ECO:0007669"/>
    <property type="project" value="TreeGrafter"/>
</dbReference>
<proteinExistence type="predicted"/>
<gene>
    <name evidence="2" type="ORF">LMG3441_00607</name>
</gene>
<feature type="domain" description="Endonuclease/exonuclease/phosphatase" evidence="1">
    <location>
        <begin position="32"/>
        <end position="247"/>
    </location>
</feature>
<keyword evidence="3" id="KW-1185">Reference proteome</keyword>
<dbReference type="GO" id="GO:0016020">
    <property type="term" value="C:membrane"/>
    <property type="evidence" value="ECO:0007669"/>
    <property type="project" value="GOC"/>
</dbReference>
<evidence type="ECO:0000313" key="3">
    <source>
        <dbReference type="Proteomes" id="UP000494269"/>
    </source>
</evidence>
<dbReference type="EMBL" id="CADIJQ010000001">
    <property type="protein sequence ID" value="CAB3662007.1"/>
    <property type="molecule type" value="Genomic_DNA"/>
</dbReference>
<reference evidence="2 3" key="1">
    <citation type="submission" date="2020-04" db="EMBL/GenBank/DDBJ databases">
        <authorList>
            <person name="De Canck E."/>
        </authorList>
    </citation>
    <scope>NUCLEOTIDE SEQUENCE [LARGE SCALE GENOMIC DNA]</scope>
    <source>
        <strain evidence="2 3">LMG 3441</strain>
    </source>
</reference>
<dbReference type="SUPFAM" id="SSF56219">
    <property type="entry name" value="DNase I-like"/>
    <property type="match status" value="1"/>
</dbReference>
<dbReference type="InterPro" id="IPR036691">
    <property type="entry name" value="Endo/exonu/phosph_ase_sf"/>
</dbReference>
<dbReference type="PANTHER" id="PTHR14859:SF1">
    <property type="entry name" value="PGAP2-INTERACTING PROTEIN"/>
    <property type="match status" value="1"/>
</dbReference>
<dbReference type="InterPro" id="IPR005135">
    <property type="entry name" value="Endo/exonuclease/phosphatase"/>
</dbReference>
<dbReference type="PANTHER" id="PTHR14859">
    <property type="entry name" value="CALCOFLUOR WHITE HYPERSENSITIVE PROTEIN PRECURSOR"/>
    <property type="match status" value="1"/>
</dbReference>
<dbReference type="RefSeq" id="WP_054426782.1">
    <property type="nucleotide sequence ID" value="NZ_CADIJQ010000001.1"/>
</dbReference>
<dbReference type="GO" id="GO:0003824">
    <property type="term" value="F:catalytic activity"/>
    <property type="evidence" value="ECO:0007669"/>
    <property type="project" value="InterPro"/>
</dbReference>